<reference evidence="7 8" key="1">
    <citation type="submission" date="2014-06" db="EMBL/GenBank/DDBJ databases">
        <authorList>
            <person name="Swart Estienne"/>
        </authorList>
    </citation>
    <scope>NUCLEOTIDE SEQUENCE [LARGE SCALE GENOMIC DNA]</scope>
    <source>
        <strain evidence="7 8">130c</strain>
    </source>
</reference>
<protein>
    <submittedName>
        <fullName evidence="7">Centrosomal protein of 135 kDa</fullName>
    </submittedName>
</protein>
<evidence type="ECO:0000256" key="3">
    <source>
        <dbReference type="ARBA" id="ARBA00023212"/>
    </source>
</evidence>
<feature type="compositionally biased region" description="Polar residues" evidence="6">
    <location>
        <begin position="602"/>
        <end position="611"/>
    </location>
</feature>
<evidence type="ECO:0000256" key="4">
    <source>
        <dbReference type="ARBA" id="ARBA00038123"/>
    </source>
</evidence>
<keyword evidence="3" id="KW-0206">Cytoskeleton</keyword>
<dbReference type="EMBL" id="CCKQ01005328">
    <property type="protein sequence ID" value="CDW76514.1"/>
    <property type="molecule type" value="Genomic_DNA"/>
</dbReference>
<comment type="similarity">
    <text evidence="4">Belongs to the CEP135/TSGA10 family.</text>
</comment>
<feature type="region of interest" description="Disordered" evidence="6">
    <location>
        <begin position="574"/>
        <end position="613"/>
    </location>
</feature>
<dbReference type="InterPro" id="IPR051877">
    <property type="entry name" value="Centriole_BasalBody_StrucProt"/>
</dbReference>
<feature type="coiled-coil region" evidence="5">
    <location>
        <begin position="485"/>
        <end position="540"/>
    </location>
</feature>
<accession>A0A078A6Y8</accession>
<dbReference type="GO" id="GO:0005814">
    <property type="term" value="C:centriole"/>
    <property type="evidence" value="ECO:0007669"/>
    <property type="project" value="UniProtKB-SubCell"/>
</dbReference>
<dbReference type="PANTHER" id="PTHR20544">
    <property type="entry name" value="CENTROSOMAL PROTEIN CEP135"/>
    <property type="match status" value="1"/>
</dbReference>
<evidence type="ECO:0000256" key="1">
    <source>
        <dbReference type="ARBA" id="ARBA00004114"/>
    </source>
</evidence>
<feature type="coiled-coil region" evidence="5">
    <location>
        <begin position="33"/>
        <end position="60"/>
    </location>
</feature>
<proteinExistence type="inferred from homology"/>
<feature type="coiled-coil region" evidence="5">
    <location>
        <begin position="229"/>
        <end position="449"/>
    </location>
</feature>
<organism evidence="7 8">
    <name type="scientific">Stylonychia lemnae</name>
    <name type="common">Ciliate</name>
    <dbReference type="NCBI Taxonomy" id="5949"/>
    <lineage>
        <taxon>Eukaryota</taxon>
        <taxon>Sar</taxon>
        <taxon>Alveolata</taxon>
        <taxon>Ciliophora</taxon>
        <taxon>Intramacronucleata</taxon>
        <taxon>Spirotrichea</taxon>
        <taxon>Stichotrichia</taxon>
        <taxon>Sporadotrichida</taxon>
        <taxon>Oxytrichidae</taxon>
        <taxon>Stylonychinae</taxon>
        <taxon>Stylonychia</taxon>
    </lineage>
</organism>
<name>A0A078A6Y8_STYLE</name>
<comment type="subcellular location">
    <subcellularLocation>
        <location evidence="1">Cytoplasm</location>
        <location evidence="1">Cytoskeleton</location>
        <location evidence="1">Microtubule organizing center</location>
        <location evidence="1">Centrosome</location>
        <location evidence="1">Centriole</location>
    </subcellularLocation>
</comment>
<sequence>MDAIANQRYQSIKQQLDQLHYSQPFNIESSALVERLLTDLLKTTEAYQKVKNELAIVNNENKLNQQALLPLQKENERLSKESNVLHFDIIKAKEELEQLDLKWKSAMRQITNECQDLRFLVDQKDIKIKKQDIDLTKMKSKYEKVMSKMYMSEQDEVIEGLAPNINERGEMNILMQGKHQDFQMSSPLKRYNQDISELVNDESHYPLGNNHLNQTMNKDYDNKKWADELAKADERSQNFMQKLEQANKKRHDIENKLETLEKQLTVREEEIRRLHNLYEGGQNLEKLNVRFVHETNERTIAKLQNQIDFLNKENHRLAQQIDFLRGGKPINDEIDNLRQQVNDLEFENDTLKRDIKEYVKLLKDFQEKEQEFMRLDQVKSEGELIAQRDLERKLQEVQSDHDKLKQEYERLQSVKGAYTADKKVFIDRINELEQQLIRKDSDKQDLQNKFNLQEQSSVQYRNEINFLNGKCSTLKRDLEYQERYIEKYKDENTKLGAENEYLKQKIDAIDRDQALLRKQVNGLQEDNDRINRLYQVVEKDAFSSQAYKRLPLDIKIGGQENNPKIDPYMELNSARSHASQQNNSIKQVQSQQQTPKHHHHSQSQFTNNAGGVQNKWKVVDDDYGSIHGSAHKHNQSHIISIDENQVTMKRLQ</sequence>
<evidence type="ECO:0000256" key="2">
    <source>
        <dbReference type="ARBA" id="ARBA00022490"/>
    </source>
</evidence>
<dbReference type="PANTHER" id="PTHR20544:SF0">
    <property type="entry name" value="NUCLEOPROTEIN TPR_MLP1 DOMAIN-CONTAINING PROTEIN"/>
    <property type="match status" value="1"/>
</dbReference>
<keyword evidence="5" id="KW-0175">Coiled coil</keyword>
<dbReference type="AlphaFoldDB" id="A0A078A6Y8"/>
<dbReference type="OrthoDB" id="10254663at2759"/>
<keyword evidence="2" id="KW-0963">Cytoplasm</keyword>
<evidence type="ECO:0000313" key="8">
    <source>
        <dbReference type="Proteomes" id="UP000039865"/>
    </source>
</evidence>
<evidence type="ECO:0000313" key="7">
    <source>
        <dbReference type="EMBL" id="CDW76514.1"/>
    </source>
</evidence>
<feature type="compositionally biased region" description="Polar residues" evidence="6">
    <location>
        <begin position="636"/>
        <end position="652"/>
    </location>
</feature>
<dbReference type="Proteomes" id="UP000039865">
    <property type="component" value="Unassembled WGS sequence"/>
</dbReference>
<feature type="region of interest" description="Disordered" evidence="6">
    <location>
        <begin position="627"/>
        <end position="652"/>
    </location>
</feature>
<feature type="compositionally biased region" description="Polar residues" evidence="6">
    <location>
        <begin position="574"/>
        <end position="594"/>
    </location>
</feature>
<gene>
    <name evidence="7" type="primary">Contig567.g623</name>
    <name evidence="7" type="ORF">STYLEM_5495</name>
</gene>
<dbReference type="InParanoid" id="A0A078A6Y8"/>
<evidence type="ECO:0000256" key="5">
    <source>
        <dbReference type="SAM" id="Coils"/>
    </source>
</evidence>
<evidence type="ECO:0000256" key="6">
    <source>
        <dbReference type="SAM" id="MobiDB-lite"/>
    </source>
</evidence>
<keyword evidence="8" id="KW-1185">Reference proteome</keyword>